<name>A0A6P1TSC7_9FIRM</name>
<accession>A0A6P1TSC7</accession>
<evidence type="ECO:0000256" key="2">
    <source>
        <dbReference type="PROSITE-ProRule" id="PRU00626"/>
    </source>
</evidence>
<dbReference type="PANTHER" id="PTHR40065">
    <property type="entry name" value="RNA-BINDING PROTEIN YHBY"/>
    <property type="match status" value="1"/>
</dbReference>
<dbReference type="GO" id="GO:0003723">
    <property type="term" value="F:RNA binding"/>
    <property type="evidence" value="ECO:0007669"/>
    <property type="project" value="UniProtKB-UniRule"/>
</dbReference>
<keyword evidence="5" id="KW-1185">Reference proteome</keyword>
<dbReference type="NCBIfam" id="TIGR00253">
    <property type="entry name" value="RNA_bind_YhbY"/>
    <property type="match status" value="1"/>
</dbReference>
<reference evidence="4 5" key="1">
    <citation type="submission" date="2020-01" db="EMBL/GenBank/DDBJ databases">
        <title>Genome analysis of Anaerocolumna sp. CBA3638.</title>
        <authorList>
            <person name="Kim J."/>
            <person name="Roh S.W."/>
        </authorList>
    </citation>
    <scope>NUCLEOTIDE SEQUENCE [LARGE SCALE GENOMIC DNA]</scope>
    <source>
        <strain evidence="4 5">CBA3638</strain>
    </source>
</reference>
<dbReference type="Gene3D" id="3.30.110.60">
    <property type="entry name" value="YhbY-like"/>
    <property type="match status" value="1"/>
</dbReference>
<dbReference type="SUPFAM" id="SSF75471">
    <property type="entry name" value="YhbY-like"/>
    <property type="match status" value="1"/>
</dbReference>
<dbReference type="KEGG" id="anr:Ana3638_17380"/>
<dbReference type="InterPro" id="IPR017924">
    <property type="entry name" value="RNA-binding_YhbY"/>
</dbReference>
<dbReference type="InterPro" id="IPR051925">
    <property type="entry name" value="RNA-binding_domain"/>
</dbReference>
<evidence type="ECO:0000313" key="4">
    <source>
        <dbReference type="EMBL" id="QHQ62338.1"/>
    </source>
</evidence>
<keyword evidence="1 2" id="KW-0694">RNA-binding</keyword>
<sequence length="101" mass="11417">MTSKQRAYLKGLAMNIDPIYQVGKSSLTPEITKGLDEALEARELIKINVLKNCLDDPGEIAQIIAERTHSEVVQVIGKKIVLYRESKEKKKIELPVDKKKK</sequence>
<protein>
    <submittedName>
        <fullName evidence="4">Ribosome assembly RNA-binding protein YhbY</fullName>
    </submittedName>
</protein>
<dbReference type="InterPro" id="IPR001890">
    <property type="entry name" value="RNA-binding_CRM"/>
</dbReference>
<gene>
    <name evidence="4" type="primary">yhbY</name>
    <name evidence="4" type="ORF">Ana3638_17380</name>
</gene>
<organism evidence="4 5">
    <name type="scientific">Anaerocolumna sedimenticola</name>
    <dbReference type="NCBI Taxonomy" id="2696063"/>
    <lineage>
        <taxon>Bacteria</taxon>
        <taxon>Bacillati</taxon>
        <taxon>Bacillota</taxon>
        <taxon>Clostridia</taxon>
        <taxon>Lachnospirales</taxon>
        <taxon>Lachnospiraceae</taxon>
        <taxon>Anaerocolumna</taxon>
    </lineage>
</organism>
<dbReference type="RefSeq" id="WP_161839162.1">
    <property type="nucleotide sequence ID" value="NZ_CP048000.1"/>
</dbReference>
<dbReference type="Pfam" id="PF01985">
    <property type="entry name" value="CRS1_YhbY"/>
    <property type="match status" value="1"/>
</dbReference>
<dbReference type="PANTHER" id="PTHR40065:SF3">
    <property type="entry name" value="RNA-BINDING PROTEIN YHBY"/>
    <property type="match status" value="1"/>
</dbReference>
<dbReference type="AlphaFoldDB" id="A0A6P1TSC7"/>
<proteinExistence type="predicted"/>
<dbReference type="EMBL" id="CP048000">
    <property type="protein sequence ID" value="QHQ62338.1"/>
    <property type="molecule type" value="Genomic_DNA"/>
</dbReference>
<dbReference type="InterPro" id="IPR035920">
    <property type="entry name" value="YhbY-like_sf"/>
</dbReference>
<evidence type="ECO:0000256" key="1">
    <source>
        <dbReference type="ARBA" id="ARBA00022884"/>
    </source>
</evidence>
<dbReference type="PROSITE" id="PS51295">
    <property type="entry name" value="CRM"/>
    <property type="match status" value="1"/>
</dbReference>
<evidence type="ECO:0000259" key="3">
    <source>
        <dbReference type="PROSITE" id="PS51295"/>
    </source>
</evidence>
<dbReference type="Proteomes" id="UP000464314">
    <property type="component" value="Chromosome"/>
</dbReference>
<feature type="domain" description="CRM" evidence="3">
    <location>
        <begin position="1"/>
        <end position="95"/>
    </location>
</feature>
<dbReference type="SMART" id="SM01103">
    <property type="entry name" value="CRS1_YhbY"/>
    <property type="match status" value="1"/>
</dbReference>
<evidence type="ECO:0000313" key="5">
    <source>
        <dbReference type="Proteomes" id="UP000464314"/>
    </source>
</evidence>